<dbReference type="Pfam" id="PF17919">
    <property type="entry name" value="RT_RNaseH_2"/>
    <property type="match status" value="1"/>
</dbReference>
<protein>
    <submittedName>
        <fullName evidence="5">Reverse transcriptase domain-containing protein</fullName>
    </submittedName>
</protein>
<dbReference type="PANTHER" id="PTHR37984">
    <property type="entry name" value="PROTEIN CBG26694"/>
    <property type="match status" value="1"/>
</dbReference>
<dbReference type="CDD" id="cd01647">
    <property type="entry name" value="RT_LTR"/>
    <property type="match status" value="1"/>
</dbReference>
<dbReference type="InterPro" id="IPR043128">
    <property type="entry name" value="Rev_trsase/Diguanyl_cyclase"/>
</dbReference>
<dbReference type="Pfam" id="PF00078">
    <property type="entry name" value="RVT_1"/>
    <property type="match status" value="1"/>
</dbReference>
<keyword evidence="6" id="KW-1185">Reference proteome</keyword>
<feature type="region of interest" description="Disordered" evidence="2">
    <location>
        <begin position="1"/>
        <end position="26"/>
    </location>
</feature>
<feature type="compositionally biased region" description="Basic and acidic residues" evidence="2">
    <location>
        <begin position="174"/>
        <end position="187"/>
    </location>
</feature>
<dbReference type="Gene3D" id="3.30.70.270">
    <property type="match status" value="2"/>
</dbReference>
<dbReference type="Proteomes" id="UP001151760">
    <property type="component" value="Unassembled WGS sequence"/>
</dbReference>
<dbReference type="PANTHER" id="PTHR37984:SF5">
    <property type="entry name" value="PROTEIN NYNRIN-LIKE"/>
    <property type="match status" value="1"/>
</dbReference>
<keyword evidence="5" id="KW-0548">Nucleotidyltransferase</keyword>
<evidence type="ECO:0000313" key="5">
    <source>
        <dbReference type="EMBL" id="GJT10946.1"/>
    </source>
</evidence>
<dbReference type="InterPro" id="IPR041577">
    <property type="entry name" value="RT_RNaseH_2"/>
</dbReference>
<dbReference type="SUPFAM" id="SSF56672">
    <property type="entry name" value="DNA/RNA polymerases"/>
    <property type="match status" value="1"/>
</dbReference>
<reference evidence="5" key="2">
    <citation type="submission" date="2022-01" db="EMBL/GenBank/DDBJ databases">
        <authorList>
            <person name="Yamashiro T."/>
            <person name="Shiraishi A."/>
            <person name="Satake H."/>
            <person name="Nakayama K."/>
        </authorList>
    </citation>
    <scope>NUCLEOTIDE SEQUENCE</scope>
</reference>
<dbReference type="GO" id="GO:0003964">
    <property type="term" value="F:RNA-directed DNA polymerase activity"/>
    <property type="evidence" value="ECO:0007669"/>
    <property type="project" value="UniProtKB-KW"/>
</dbReference>
<accession>A0ABQ5B8N3</accession>
<evidence type="ECO:0000259" key="3">
    <source>
        <dbReference type="Pfam" id="PF00078"/>
    </source>
</evidence>
<evidence type="ECO:0000259" key="4">
    <source>
        <dbReference type="Pfam" id="PF17919"/>
    </source>
</evidence>
<evidence type="ECO:0000256" key="2">
    <source>
        <dbReference type="SAM" id="MobiDB-lite"/>
    </source>
</evidence>
<keyword evidence="5" id="KW-0695">RNA-directed DNA polymerase</keyword>
<keyword evidence="5" id="KW-0808">Transferase</keyword>
<sequence>MLPIRKRSSRKQNFSANHEGKHKSINGKRLVQAEQVRLGTFFGMIRGNTSRKRPREQSKQWLDNEISFASTPGCQLVDSPIILEALIEGFLVRRIYVDGGSSSEVIYEHCFRNLRSETRAKLKETRTPLVGFSGERETLHECRRMKEAQGPAIEGRITLPRIQASGFVGTTSQGKKEGRWKTDKAGELDDTIQPPPSPPKKDTQTDEKVKGKDEHLERPLESKPPSGLIKILRKHADDFTWTPAYMTGIPRFIAEHELKTYPQIEPRVQRKRSIALDRRKVVKDEVAEWLKAKIVRKDEEKTAFHTDEGVFCYKKMPFGLKNAGATYQRLVDTIFEGQMGRNLEAYKDDMVIKSKTEPEMIKDVEETLLILKKVNMKLNPKKCSIRMEEGKFLGYIVTSKGIRANPEKTKAVVNMPSPSNLKQMQRLSGKLVALNRFLSKAAEKALPCLDTLKKCTNKKDFHWRTEAEKAFQEMKKLITELPTLTAPKKEVELMVYLSTANEAVSAVLLVERHGRQAPIHYVSRTLQGAEINYPPMEKLVLALVHAARRLRRLAMWGIELEAYGIKYAPRSAIKGQVLADFLADTIAEDSSTQVKANRPNDTLTKGKKQ</sequence>
<dbReference type="InterPro" id="IPR000477">
    <property type="entry name" value="RT_dom"/>
</dbReference>
<comment type="caution">
    <text evidence="5">The sequence shown here is derived from an EMBL/GenBank/DDBJ whole genome shotgun (WGS) entry which is preliminary data.</text>
</comment>
<dbReference type="EMBL" id="BQNB010013027">
    <property type="protein sequence ID" value="GJT10946.1"/>
    <property type="molecule type" value="Genomic_DNA"/>
</dbReference>
<feature type="domain" description="Reverse transcriptase/retrotransposon-derived protein RNase H-like" evidence="4">
    <location>
        <begin position="463"/>
        <end position="553"/>
    </location>
</feature>
<feature type="compositionally biased region" description="Basic and acidic residues" evidence="2">
    <location>
        <begin position="199"/>
        <end position="221"/>
    </location>
</feature>
<evidence type="ECO:0000313" key="6">
    <source>
        <dbReference type="Proteomes" id="UP001151760"/>
    </source>
</evidence>
<dbReference type="Gene3D" id="3.10.10.10">
    <property type="entry name" value="HIV Type 1 Reverse Transcriptase, subunit A, domain 1"/>
    <property type="match status" value="1"/>
</dbReference>
<gene>
    <name evidence="5" type="ORF">Tco_0857988</name>
</gene>
<feature type="compositionally biased region" description="Basic residues" evidence="2">
    <location>
        <begin position="1"/>
        <end position="10"/>
    </location>
</feature>
<name>A0ABQ5B8N3_9ASTR</name>
<feature type="region of interest" description="Disordered" evidence="2">
    <location>
        <begin position="164"/>
        <end position="227"/>
    </location>
</feature>
<evidence type="ECO:0000256" key="1">
    <source>
        <dbReference type="ARBA" id="ARBA00023268"/>
    </source>
</evidence>
<proteinExistence type="predicted"/>
<reference evidence="5" key="1">
    <citation type="journal article" date="2022" name="Int. J. Mol. Sci.">
        <title>Draft Genome of Tanacetum Coccineum: Genomic Comparison of Closely Related Tanacetum-Family Plants.</title>
        <authorList>
            <person name="Yamashiro T."/>
            <person name="Shiraishi A."/>
            <person name="Nakayama K."/>
            <person name="Satake H."/>
        </authorList>
    </citation>
    <scope>NUCLEOTIDE SEQUENCE</scope>
</reference>
<feature type="domain" description="Reverse transcriptase" evidence="3">
    <location>
        <begin position="297"/>
        <end position="397"/>
    </location>
</feature>
<dbReference type="InterPro" id="IPR043502">
    <property type="entry name" value="DNA/RNA_pol_sf"/>
</dbReference>
<dbReference type="InterPro" id="IPR050951">
    <property type="entry name" value="Retrovirus_Pol_polyprotein"/>
</dbReference>
<keyword evidence="1" id="KW-0511">Multifunctional enzyme</keyword>
<organism evidence="5 6">
    <name type="scientific">Tanacetum coccineum</name>
    <dbReference type="NCBI Taxonomy" id="301880"/>
    <lineage>
        <taxon>Eukaryota</taxon>
        <taxon>Viridiplantae</taxon>
        <taxon>Streptophyta</taxon>
        <taxon>Embryophyta</taxon>
        <taxon>Tracheophyta</taxon>
        <taxon>Spermatophyta</taxon>
        <taxon>Magnoliopsida</taxon>
        <taxon>eudicotyledons</taxon>
        <taxon>Gunneridae</taxon>
        <taxon>Pentapetalae</taxon>
        <taxon>asterids</taxon>
        <taxon>campanulids</taxon>
        <taxon>Asterales</taxon>
        <taxon>Asteraceae</taxon>
        <taxon>Asteroideae</taxon>
        <taxon>Anthemideae</taxon>
        <taxon>Anthemidinae</taxon>
        <taxon>Tanacetum</taxon>
    </lineage>
</organism>